<dbReference type="Proteomes" id="UP001240250">
    <property type="component" value="Unassembled WGS sequence"/>
</dbReference>
<reference evidence="1 2" key="1">
    <citation type="submission" date="2023-07" db="EMBL/GenBank/DDBJ databases">
        <title>Sequencing the genomes of 1000 actinobacteria strains.</title>
        <authorList>
            <person name="Klenk H.-P."/>
        </authorList>
    </citation>
    <scope>NUCLEOTIDE SEQUENCE [LARGE SCALE GENOMIC DNA]</scope>
    <source>
        <strain evidence="1 2">DSM 14785</strain>
    </source>
</reference>
<organism evidence="1 2">
    <name type="scientific">Cellulomonas iranensis</name>
    <dbReference type="NCBI Taxonomy" id="76862"/>
    <lineage>
        <taxon>Bacteria</taxon>
        <taxon>Bacillati</taxon>
        <taxon>Actinomycetota</taxon>
        <taxon>Actinomycetes</taxon>
        <taxon>Micrococcales</taxon>
        <taxon>Cellulomonadaceae</taxon>
        <taxon>Cellulomonas</taxon>
    </lineage>
</organism>
<evidence type="ECO:0000313" key="2">
    <source>
        <dbReference type="Proteomes" id="UP001240250"/>
    </source>
</evidence>
<gene>
    <name evidence="1" type="ORF">JO380_001531</name>
</gene>
<protein>
    <recommendedName>
        <fullName evidence="3">Resolvase/invertase-type recombinase catalytic domain-containing protein</fullName>
    </recommendedName>
</protein>
<proteinExistence type="predicted"/>
<dbReference type="EMBL" id="JAUSVM010000001">
    <property type="protein sequence ID" value="MDQ0425150.1"/>
    <property type="molecule type" value="Genomic_DNA"/>
</dbReference>
<keyword evidence="2" id="KW-1185">Reference proteome</keyword>
<evidence type="ECO:0000313" key="1">
    <source>
        <dbReference type="EMBL" id="MDQ0425150.1"/>
    </source>
</evidence>
<accession>A0ABU0GIE3</accession>
<comment type="caution">
    <text evidence="1">The sequence shown here is derived from an EMBL/GenBank/DDBJ whole genome shotgun (WGS) entry which is preliminary data.</text>
</comment>
<evidence type="ECO:0008006" key="3">
    <source>
        <dbReference type="Google" id="ProtNLM"/>
    </source>
</evidence>
<dbReference type="RefSeq" id="WP_217997363.1">
    <property type="nucleotide sequence ID" value="NZ_CP194061.1"/>
</dbReference>
<sequence>MVDESMRRGYLLVAAVVMPDDVTATRRGVKSLVEPGQRRLHMVKESDSRRRLILQRMADLGCSATLYEAGAGHKSNITRRRACLERLVHDVVDTGAGTRLCLETAEGVDRRDQQQLLELVRRLQCRDILAYEHAHASAEPLLAVPDAIAWAWTRGGEWRRRAQPLVSSVVTV</sequence>
<name>A0ABU0GIE3_9CELL</name>